<dbReference type="GO" id="GO:0004672">
    <property type="term" value="F:protein kinase activity"/>
    <property type="evidence" value="ECO:0007669"/>
    <property type="project" value="InterPro"/>
</dbReference>
<dbReference type="SMART" id="SM00220">
    <property type="entry name" value="S_TKc"/>
    <property type="match status" value="1"/>
</dbReference>
<name>A0A6C0KAP2_9ZZZZ</name>
<dbReference type="Gene3D" id="3.30.200.20">
    <property type="entry name" value="Phosphorylase Kinase, domain 1"/>
    <property type="match status" value="1"/>
</dbReference>
<dbReference type="Gene3D" id="1.10.510.10">
    <property type="entry name" value="Transferase(Phosphotransferase) domain 1"/>
    <property type="match status" value="1"/>
</dbReference>
<dbReference type="InterPro" id="IPR011009">
    <property type="entry name" value="Kinase-like_dom_sf"/>
</dbReference>
<evidence type="ECO:0000259" key="2">
    <source>
        <dbReference type="SMART" id="SM00220"/>
    </source>
</evidence>
<proteinExistence type="predicted"/>
<sequence>MFRRQTQDLKNFKKVSRYKFSETSYPVIRAATASGVRIYTKEKKLGSGTYGKVMLYVSADNKYEVVVKLLKKHVEDCLDTGEYIKCLVSSTNHVIEQRCVGSGVLVMHRMDGTLADSEALSDLASAHRCVAELVRGIMCVTRGWYTDIKPKNTLWQRRWRWTLKSGVKTKQYYNYYCLGDLDVCEPGLESTAVTTYAPPERYTRKPRDDCTESNAVFGMGLLIIYIYSRVLKIRNPYHYHFGKEYGMSRRRAIKRAYNKWETIIRDISPRLGRKTIKWQKFVLRMIAKKTTKRPSMIEVSDFFTTKSKKTKSKKTTPKKKLKAMLPVKSKAWR</sequence>
<evidence type="ECO:0000313" key="3">
    <source>
        <dbReference type="EMBL" id="QHU14463.1"/>
    </source>
</evidence>
<dbReference type="PROSITE" id="PS00107">
    <property type="entry name" value="PROTEIN_KINASE_ATP"/>
    <property type="match status" value="1"/>
</dbReference>
<organism evidence="3">
    <name type="scientific">viral metagenome</name>
    <dbReference type="NCBI Taxonomy" id="1070528"/>
    <lineage>
        <taxon>unclassified sequences</taxon>
        <taxon>metagenomes</taxon>
        <taxon>organismal metagenomes</taxon>
    </lineage>
</organism>
<dbReference type="InterPro" id="IPR017441">
    <property type="entry name" value="Protein_kinase_ATP_BS"/>
</dbReference>
<dbReference type="SUPFAM" id="SSF56112">
    <property type="entry name" value="Protein kinase-like (PK-like)"/>
    <property type="match status" value="1"/>
</dbReference>
<feature type="region of interest" description="Disordered" evidence="1">
    <location>
        <begin position="306"/>
        <end position="333"/>
    </location>
</feature>
<accession>A0A6C0KAP2</accession>
<feature type="domain" description="Protein kinase" evidence="2">
    <location>
        <begin position="39"/>
        <end position="303"/>
    </location>
</feature>
<protein>
    <recommendedName>
        <fullName evidence="2">Protein kinase domain-containing protein</fullName>
    </recommendedName>
</protein>
<evidence type="ECO:0000256" key="1">
    <source>
        <dbReference type="SAM" id="MobiDB-lite"/>
    </source>
</evidence>
<feature type="compositionally biased region" description="Basic residues" evidence="1">
    <location>
        <begin position="306"/>
        <end position="322"/>
    </location>
</feature>
<dbReference type="Pfam" id="PF00069">
    <property type="entry name" value="Pkinase"/>
    <property type="match status" value="1"/>
</dbReference>
<dbReference type="AlphaFoldDB" id="A0A6C0KAP2"/>
<dbReference type="GO" id="GO:0005524">
    <property type="term" value="F:ATP binding"/>
    <property type="evidence" value="ECO:0007669"/>
    <property type="project" value="InterPro"/>
</dbReference>
<dbReference type="EMBL" id="MN740840">
    <property type="protein sequence ID" value="QHU14463.1"/>
    <property type="molecule type" value="Genomic_DNA"/>
</dbReference>
<dbReference type="InterPro" id="IPR000719">
    <property type="entry name" value="Prot_kinase_dom"/>
</dbReference>
<reference evidence="3" key="1">
    <citation type="journal article" date="2020" name="Nature">
        <title>Giant virus diversity and host interactions through global metagenomics.</title>
        <authorList>
            <person name="Schulz F."/>
            <person name="Roux S."/>
            <person name="Paez-Espino D."/>
            <person name="Jungbluth S."/>
            <person name="Walsh D.A."/>
            <person name="Denef V.J."/>
            <person name="McMahon K.D."/>
            <person name="Konstantinidis K.T."/>
            <person name="Eloe-Fadrosh E.A."/>
            <person name="Kyrpides N.C."/>
            <person name="Woyke T."/>
        </authorList>
    </citation>
    <scope>NUCLEOTIDE SEQUENCE</scope>
    <source>
        <strain evidence="3">GVMAG-S-1102113-118</strain>
    </source>
</reference>